<dbReference type="InterPro" id="IPR024677">
    <property type="entry name" value="HpaB/PvcC"/>
</dbReference>
<dbReference type="PIRSF" id="PIRSF000331">
    <property type="entry name" value="HpaA_HpaB"/>
    <property type="match status" value="1"/>
</dbReference>
<dbReference type="InterPro" id="IPR004925">
    <property type="entry name" value="HpaB/PvcC/4-BUDH"/>
</dbReference>
<evidence type="ECO:0000256" key="3">
    <source>
        <dbReference type="ARBA" id="ARBA00023002"/>
    </source>
</evidence>
<evidence type="ECO:0000256" key="4">
    <source>
        <dbReference type="SAM" id="MobiDB-lite"/>
    </source>
</evidence>
<dbReference type="AlphaFoldDB" id="A0A916NMZ7"/>
<evidence type="ECO:0000313" key="7">
    <source>
        <dbReference type="EMBL" id="CAG7604177.1"/>
    </source>
</evidence>
<feature type="region of interest" description="Disordered" evidence="4">
    <location>
        <begin position="61"/>
        <end position="83"/>
    </location>
</feature>
<evidence type="ECO:0000313" key="8">
    <source>
        <dbReference type="Proteomes" id="UP000693892"/>
    </source>
</evidence>
<keyword evidence="3 7" id="KW-0560">Oxidoreductase</keyword>
<evidence type="ECO:0000256" key="1">
    <source>
        <dbReference type="ARBA" id="ARBA00022630"/>
    </source>
</evidence>
<proteinExistence type="predicted"/>
<name>A0A916NMZ7_9MICO</name>
<keyword evidence="1" id="KW-0285">Flavoprotein</keyword>
<evidence type="ECO:0000259" key="5">
    <source>
        <dbReference type="Pfam" id="PF03241"/>
    </source>
</evidence>
<reference evidence="7" key="1">
    <citation type="submission" date="2021-06" db="EMBL/GenBank/DDBJ databases">
        <authorList>
            <person name="Criscuolo A."/>
        </authorList>
    </citation>
    <scope>NUCLEOTIDE SEQUENCE</scope>
    <source>
        <strain evidence="7">CIP111803</strain>
    </source>
</reference>
<evidence type="ECO:0000259" key="6">
    <source>
        <dbReference type="Pfam" id="PF11794"/>
    </source>
</evidence>
<organism evidence="7 8">
    <name type="scientific">Leucobacter soli</name>
    <dbReference type="NCBI Taxonomy" id="2812850"/>
    <lineage>
        <taxon>Bacteria</taxon>
        <taxon>Bacillati</taxon>
        <taxon>Actinomycetota</taxon>
        <taxon>Actinomycetes</taxon>
        <taxon>Micrococcales</taxon>
        <taxon>Microbacteriaceae</taxon>
        <taxon>Leucobacter</taxon>
    </lineage>
</organism>
<protein>
    <submittedName>
        <fullName evidence="7">4-nitrophenol 2-monooxygenase, oxygenase component</fullName>
        <ecNumber evidence="7">1.14.13.29</ecNumber>
    </submittedName>
</protein>
<comment type="caution">
    <text evidence="7">The sequence shown here is derived from an EMBL/GenBank/DDBJ whole genome shotgun (WGS) entry which is preliminary data.</text>
</comment>
<dbReference type="PANTHER" id="PTHR36117:SF3">
    <property type="entry name" value="4-HYDROXYPHENYLACETATE 3-MONOOXYGENASE-RELATED"/>
    <property type="match status" value="1"/>
</dbReference>
<dbReference type="EC" id="1.14.13.29" evidence="7"/>
<feature type="domain" description="HpaB/PvcC/4-BUDH C-terminal" evidence="5">
    <location>
        <begin position="298"/>
        <end position="482"/>
    </location>
</feature>
<keyword evidence="8" id="KW-1185">Reference proteome</keyword>
<feature type="domain" description="HpaB/PvcC/4-BUDH N-terminal" evidence="6">
    <location>
        <begin position="18"/>
        <end position="278"/>
    </location>
</feature>
<dbReference type="PANTHER" id="PTHR36117">
    <property type="entry name" value="4-HYDROXYPHENYLACETATE 3-MONOOXYGENASE-RELATED"/>
    <property type="match status" value="1"/>
</dbReference>
<dbReference type="EMBL" id="CAJVAP010000006">
    <property type="protein sequence ID" value="CAG7604177.1"/>
    <property type="molecule type" value="Genomic_DNA"/>
</dbReference>
<keyword evidence="2" id="KW-0274">FAD</keyword>
<dbReference type="PIRSF" id="PIRSF500125">
    <property type="entry name" value="4_HPA_large"/>
    <property type="match status" value="1"/>
</dbReference>
<accession>A0A916NMZ7</accession>
<dbReference type="Pfam" id="PF03241">
    <property type="entry name" value="HpaB"/>
    <property type="match status" value="1"/>
</dbReference>
<evidence type="ECO:0000256" key="2">
    <source>
        <dbReference type="ARBA" id="ARBA00022827"/>
    </source>
</evidence>
<dbReference type="InterPro" id="IPR024674">
    <property type="entry name" value="HpaB/PvcC/4-BUDH_N"/>
</dbReference>
<gene>
    <name evidence="7" type="primary">nphA1_4</name>
    <name evidence="7" type="ORF">LEUCIP111803_00710</name>
</gene>
<dbReference type="Pfam" id="PF11794">
    <property type="entry name" value="HpaB_N"/>
    <property type="match status" value="1"/>
</dbReference>
<dbReference type="Proteomes" id="UP000693892">
    <property type="component" value="Unassembled WGS sequence"/>
</dbReference>
<sequence>MAHTDTPIASGASNRPQTGAEYLASLQDNREIYIYGERIADITKHPAYRNSAASISRLFDSIQDPDDPAASPTDTGNGGHTHAFFKVPRTRDDLVASKVAIQHWQRQSYGWMGRTPDYKASLITMLGADPDFFGEYAPNARYWYRRVQEELLHVGHAIVHPPVDRARGMEDAKDVFVHVDEETDSGLIVSGAKVVATGAALTQYTYVSHIGPKASKEFALIFMAPLHAPGVKLYSRHSYEFAAAAGSSPFDYPLSSRFDENDAILVFDRALIPWENVLAYDPETVFEFNAGDYSWGPRAAFQASTRLEAKLDFIIGLVSKALDVTGAGGFRGVQAQLGELLAFKDLVSGMRDGMIEGATEGFGGSLLPNTRYALSYAAAAPGYYSRMRQIIETIIASGLIYLNSHSSDFQVPEIRKDLDRFLRGSNGLTALDRSKVMKALWDATGSEFGARHELYELNYWGQPEKTYLDILGLHQADGGLAASRAYAEEFMASYDLDGFTDPALHNPGAFSAIPRANR</sequence>
<dbReference type="InterPro" id="IPR024719">
    <property type="entry name" value="HpaB/PvcC/4-BUDH_C"/>
</dbReference>
<dbReference type="GO" id="GO:0018601">
    <property type="term" value="F:4-nitrophenol 2-monooxygenase activity"/>
    <property type="evidence" value="ECO:0007669"/>
    <property type="project" value="UniProtKB-EC"/>
</dbReference>
<dbReference type="RefSeq" id="WP_218114337.1">
    <property type="nucleotide sequence ID" value="NZ_CAJVAP010000006.1"/>
</dbReference>